<reference evidence="2 3" key="1">
    <citation type="submission" date="2019-07" db="EMBL/GenBank/DDBJ databases">
        <title>Tepidimonas aquatica CLN-1 draft genome.</title>
        <authorList>
            <person name="Da Costa M.S."/>
            <person name="Froufe H.J.C."/>
            <person name="Egas C."/>
            <person name="Albuquerque L."/>
        </authorList>
    </citation>
    <scope>NUCLEOTIDE SEQUENCE [LARGE SCALE GENOMIC DNA]</scope>
    <source>
        <strain evidence="2 3">CLN-1</strain>
    </source>
</reference>
<dbReference type="RefSeq" id="WP_144326295.1">
    <property type="nucleotide sequence ID" value="NZ_VJNA01000020.1"/>
</dbReference>
<evidence type="ECO:0000259" key="1">
    <source>
        <dbReference type="Pfam" id="PF10119"/>
    </source>
</evidence>
<name>A0A554WJU1_9BURK</name>
<evidence type="ECO:0000313" key="2">
    <source>
        <dbReference type="EMBL" id="TSE23832.1"/>
    </source>
</evidence>
<feature type="domain" description="Methyltransferase regulatory" evidence="1">
    <location>
        <begin position="216"/>
        <end position="299"/>
    </location>
</feature>
<keyword evidence="2" id="KW-0808">Transferase</keyword>
<accession>A0A554WJU1</accession>
<dbReference type="InterPro" id="IPR029063">
    <property type="entry name" value="SAM-dependent_MTases_sf"/>
</dbReference>
<dbReference type="GO" id="GO:0008168">
    <property type="term" value="F:methyltransferase activity"/>
    <property type="evidence" value="ECO:0007669"/>
    <property type="project" value="UniProtKB-KW"/>
</dbReference>
<dbReference type="OrthoDB" id="323463at2"/>
<dbReference type="EMBL" id="VJNA01000020">
    <property type="protein sequence ID" value="TSE23832.1"/>
    <property type="molecule type" value="Genomic_DNA"/>
</dbReference>
<dbReference type="Proteomes" id="UP000318554">
    <property type="component" value="Unassembled WGS sequence"/>
</dbReference>
<dbReference type="InterPro" id="IPR018773">
    <property type="entry name" value="MeTrfase_reg_dom_prd"/>
</dbReference>
<proteinExistence type="predicted"/>
<sequence>MTDWTAGYVSEIGYTYGYYTELNPQRLALPLLAAGIAPPKVEAACELGFGQGMSVNIHAAASGTAWWGTDFNPAQAGFAQELAAASGAAAKLYDQAFAEFCTRPDLPDFDFIGLHGIWSWISDENRAVIVDFIRRKLKVGGVLYISYNTQPGWAAMVPMRELLIAHGDALAAKGQGIVNRIDAALGFAEQLFAAQPAYAAANPQVPQRIAKMQEQNRHYLAHEYFNRDWHPMSVAKMAEWLAPAKLGYAASAHYLDHVDAINLSEQQQALLNGIPDAGFRQLVRDFCCNTQFRRDYWIKGVRQPTALERLEGLRAQRLILTSPLQAVELKVTGNRGEATLNEGVYRPILDLLAGHKPHTLGQVEQQLAPRGITFAQILQAALILVGKGDVAVAQDEASASRARKPCDRLNQHLMHKSRASNDLAYLASPVTGGGVQVNRFQQLFLLARHQGRKMPEEWARFVWEHLQALGQRLTKEGKVLEAADENLAELTAQAQAFAEKQLPILKALQTA</sequence>
<dbReference type="Pfam" id="PF10119">
    <property type="entry name" value="MethyTransf_Reg"/>
    <property type="match status" value="1"/>
</dbReference>
<dbReference type="Gene3D" id="3.40.50.150">
    <property type="entry name" value="Vaccinia Virus protein VP39"/>
    <property type="match status" value="1"/>
</dbReference>
<gene>
    <name evidence="2" type="ORF">Taqua_01719</name>
</gene>
<dbReference type="SUPFAM" id="SSF53335">
    <property type="entry name" value="S-adenosyl-L-methionine-dependent methyltransferases"/>
    <property type="match status" value="1"/>
</dbReference>
<organism evidence="2 3">
    <name type="scientific">Tepidimonas aquatica</name>
    <dbReference type="NCBI Taxonomy" id="247482"/>
    <lineage>
        <taxon>Bacteria</taxon>
        <taxon>Pseudomonadati</taxon>
        <taxon>Pseudomonadota</taxon>
        <taxon>Betaproteobacteria</taxon>
        <taxon>Burkholderiales</taxon>
        <taxon>Tepidimonas</taxon>
    </lineage>
</organism>
<keyword evidence="2" id="KW-0489">Methyltransferase</keyword>
<evidence type="ECO:0000313" key="3">
    <source>
        <dbReference type="Proteomes" id="UP000318554"/>
    </source>
</evidence>
<comment type="caution">
    <text evidence="2">The sequence shown here is derived from an EMBL/GenBank/DDBJ whole genome shotgun (WGS) entry which is preliminary data.</text>
</comment>
<dbReference type="AlphaFoldDB" id="A0A554WJU1"/>
<keyword evidence="3" id="KW-1185">Reference proteome</keyword>
<dbReference type="GO" id="GO:0032259">
    <property type="term" value="P:methylation"/>
    <property type="evidence" value="ECO:0007669"/>
    <property type="project" value="UniProtKB-KW"/>
</dbReference>
<protein>
    <submittedName>
        <fullName evidence="2">Putative methyltransferase regulatory domain protein</fullName>
    </submittedName>
</protein>